<feature type="domain" description="Aldehyde dehydrogenase" evidence="5">
    <location>
        <begin position="22"/>
        <end position="480"/>
    </location>
</feature>
<comment type="similarity">
    <text evidence="1 4">Belongs to the aldehyde dehydrogenase family.</text>
</comment>
<evidence type="ECO:0000256" key="4">
    <source>
        <dbReference type="RuleBase" id="RU003345"/>
    </source>
</evidence>
<dbReference type="PROSITE" id="PS00070">
    <property type="entry name" value="ALDEHYDE_DEHYDR_CYS"/>
    <property type="match status" value="1"/>
</dbReference>
<dbReference type="FunFam" id="3.40.605.10:FF:000005">
    <property type="entry name" value="Succinate-semialdehyde dehydrogenase I"/>
    <property type="match status" value="1"/>
</dbReference>
<dbReference type="InterPro" id="IPR016163">
    <property type="entry name" value="Ald_DH_C"/>
</dbReference>
<dbReference type="PANTHER" id="PTHR43353:SF5">
    <property type="entry name" value="SUCCINATE-SEMIALDEHYDE DEHYDROGENASE, MITOCHONDRIAL"/>
    <property type="match status" value="1"/>
</dbReference>
<dbReference type="SUPFAM" id="SSF53720">
    <property type="entry name" value="ALDH-like"/>
    <property type="match status" value="1"/>
</dbReference>
<dbReference type="NCBIfam" id="TIGR01780">
    <property type="entry name" value="SSADH"/>
    <property type="match status" value="1"/>
</dbReference>
<dbReference type="Gene3D" id="3.40.309.10">
    <property type="entry name" value="Aldehyde Dehydrogenase, Chain A, domain 2"/>
    <property type="match status" value="1"/>
</dbReference>
<evidence type="ECO:0000256" key="2">
    <source>
        <dbReference type="ARBA" id="ARBA00023002"/>
    </source>
</evidence>
<dbReference type="EMBL" id="CADIKC010000001">
    <property type="protein sequence ID" value="CAB3641319.1"/>
    <property type="molecule type" value="Genomic_DNA"/>
</dbReference>
<dbReference type="EC" id="1.2.1.-" evidence="6"/>
<gene>
    <name evidence="6" type="primary">davD_1</name>
    <name evidence="6" type="ORF">LMG24238_00292</name>
</gene>
<evidence type="ECO:0000256" key="3">
    <source>
        <dbReference type="PROSITE-ProRule" id="PRU10007"/>
    </source>
</evidence>
<dbReference type="InterPro" id="IPR016160">
    <property type="entry name" value="Ald_DH_CS_CYS"/>
</dbReference>
<dbReference type="GeneID" id="97038956"/>
<evidence type="ECO:0000259" key="5">
    <source>
        <dbReference type="Pfam" id="PF00171"/>
    </source>
</evidence>
<evidence type="ECO:0000313" key="7">
    <source>
        <dbReference type="Proteomes" id="UP000494255"/>
    </source>
</evidence>
<dbReference type="CDD" id="cd07103">
    <property type="entry name" value="ALDH_F5_SSADH_GabD"/>
    <property type="match status" value="1"/>
</dbReference>
<dbReference type="AlphaFoldDB" id="A0A6J4ZRS3"/>
<dbReference type="InterPro" id="IPR016161">
    <property type="entry name" value="Ald_DH/histidinol_DH"/>
</dbReference>
<dbReference type="Pfam" id="PF00171">
    <property type="entry name" value="Aldedh"/>
    <property type="match status" value="1"/>
</dbReference>
<feature type="active site" evidence="3">
    <location>
        <position position="258"/>
    </location>
</feature>
<protein>
    <submittedName>
        <fullName evidence="6">Glutarate-semialdehyde dehydrogenase</fullName>
        <ecNumber evidence="6">1.2.1.-</ecNumber>
    </submittedName>
</protein>
<dbReference type="FunFam" id="3.40.309.10:FF:000004">
    <property type="entry name" value="Succinate-semialdehyde dehydrogenase I"/>
    <property type="match status" value="1"/>
</dbReference>
<keyword evidence="2 4" id="KW-0560">Oxidoreductase</keyword>
<dbReference type="GO" id="GO:0005829">
    <property type="term" value="C:cytosol"/>
    <property type="evidence" value="ECO:0007669"/>
    <property type="project" value="TreeGrafter"/>
</dbReference>
<organism evidence="6 7">
    <name type="scientific">Paraburkholderia sediminicola</name>
    <dbReference type="NCBI Taxonomy" id="458836"/>
    <lineage>
        <taxon>Bacteria</taxon>
        <taxon>Pseudomonadati</taxon>
        <taxon>Pseudomonadota</taxon>
        <taxon>Betaproteobacteria</taxon>
        <taxon>Burkholderiales</taxon>
        <taxon>Burkholderiaceae</taxon>
        <taxon>Paraburkholderia</taxon>
    </lineage>
</organism>
<name>A0A6J4ZRS3_9BURK</name>
<dbReference type="RefSeq" id="WP_175048713.1">
    <property type="nucleotide sequence ID" value="NZ_CADIKC010000001.1"/>
</dbReference>
<reference evidence="6 7" key="1">
    <citation type="submission" date="2020-04" db="EMBL/GenBank/DDBJ databases">
        <authorList>
            <person name="De Canck E."/>
        </authorList>
    </citation>
    <scope>NUCLEOTIDE SEQUENCE [LARGE SCALE GENOMIC DNA]</scope>
    <source>
        <strain evidence="6 7">LMG 24238</strain>
    </source>
</reference>
<dbReference type="InterPro" id="IPR010102">
    <property type="entry name" value="Succ_semiAld_DH"/>
</dbReference>
<dbReference type="Proteomes" id="UP000494255">
    <property type="component" value="Unassembled WGS sequence"/>
</dbReference>
<dbReference type="GO" id="GO:0004777">
    <property type="term" value="F:succinate-semialdehyde dehydrogenase (NAD+) activity"/>
    <property type="evidence" value="ECO:0007669"/>
    <property type="project" value="TreeGrafter"/>
</dbReference>
<sequence length="486" mass="52030">MPTLALKDPSLLKTKAYISGEWQSAEDTTTFEVKNPATGETIATVPRMGTSETRRAIDTANAAWPAWRATTAKQRATILRKWHDLMLENADDLATILTSEQGKPLAEAKGEILYAASFLEWFAEEGKRVNGDTIPTPANDKRIVVTKEPIGVCAAITPWNFPAAMITRKVGPALAAGCPIIVKPAEATPLSALALAVLAERAGVPRGVFNVVTGEPKAIGAEMTGNPIVRKLSFTGSTPVGRLLMAQCAPTVKKVSLELGGNAPFIVFEDADLDAAVAGAIASKYRNSGQTCVCTNRFYVHDKVYDAFAEKLRVAVEQLKVGRGTEDGVTQGPLINEAAVLKVESHIEDALAKGARIVTGGKRHALGHGFFEPTVLADVTPAMKVARDETFGPLAPLFRFSSDEEVIRLANDTEFGLASYFYSRDIGRVWRVAEALEYGMVGINTGLISNEVAPFGGVKQSGLGREGSQYGIDDYVVIKYMCVGGI</sequence>
<accession>A0A6J4ZRS3</accession>
<dbReference type="Gene3D" id="3.40.605.10">
    <property type="entry name" value="Aldehyde Dehydrogenase, Chain A, domain 1"/>
    <property type="match status" value="1"/>
</dbReference>
<keyword evidence="7" id="KW-1185">Reference proteome</keyword>
<evidence type="ECO:0000256" key="1">
    <source>
        <dbReference type="ARBA" id="ARBA00009986"/>
    </source>
</evidence>
<proteinExistence type="inferred from homology"/>
<dbReference type="InterPro" id="IPR016162">
    <property type="entry name" value="Ald_DH_N"/>
</dbReference>
<evidence type="ECO:0000313" key="6">
    <source>
        <dbReference type="EMBL" id="CAB3641319.1"/>
    </source>
</evidence>
<dbReference type="InterPro" id="IPR015590">
    <property type="entry name" value="Aldehyde_DH_dom"/>
</dbReference>
<dbReference type="InterPro" id="IPR050740">
    <property type="entry name" value="Aldehyde_DH_Superfamily"/>
</dbReference>
<dbReference type="InterPro" id="IPR029510">
    <property type="entry name" value="Ald_DH_CS_GLU"/>
</dbReference>
<dbReference type="PROSITE" id="PS00687">
    <property type="entry name" value="ALDEHYDE_DEHYDR_GLU"/>
    <property type="match status" value="1"/>
</dbReference>
<dbReference type="GO" id="GO:0009450">
    <property type="term" value="P:gamma-aminobutyric acid catabolic process"/>
    <property type="evidence" value="ECO:0007669"/>
    <property type="project" value="InterPro"/>
</dbReference>
<dbReference type="PANTHER" id="PTHR43353">
    <property type="entry name" value="SUCCINATE-SEMIALDEHYDE DEHYDROGENASE, MITOCHONDRIAL"/>
    <property type="match status" value="1"/>
</dbReference>